<dbReference type="GO" id="GO:0009073">
    <property type="term" value="P:aromatic amino acid family biosynthetic process"/>
    <property type="evidence" value="ECO:0007669"/>
    <property type="project" value="UniProtKB-KW"/>
</dbReference>
<protein>
    <recommendedName>
        <fullName evidence="7 17">3-dehydroquinate synthase</fullName>
        <shortName evidence="17">DHQS</shortName>
        <ecNumber evidence="6 17">4.2.3.4</ecNumber>
    </recommendedName>
</protein>
<evidence type="ECO:0000256" key="15">
    <source>
        <dbReference type="ARBA" id="ARBA00023239"/>
    </source>
</evidence>
<dbReference type="PANTHER" id="PTHR43622:SF7">
    <property type="entry name" value="3-DEHYDROQUINATE SYNTHASE, CHLOROPLASTIC"/>
    <property type="match status" value="1"/>
</dbReference>
<dbReference type="GO" id="GO:0008652">
    <property type="term" value="P:amino acid biosynthetic process"/>
    <property type="evidence" value="ECO:0007669"/>
    <property type="project" value="UniProtKB-KW"/>
</dbReference>
<dbReference type="FunFam" id="3.40.50.1970:FF:000001">
    <property type="entry name" value="3-dehydroquinate synthase"/>
    <property type="match status" value="1"/>
</dbReference>
<dbReference type="PIRSF" id="PIRSF001455">
    <property type="entry name" value="DHQ_synth"/>
    <property type="match status" value="1"/>
</dbReference>
<dbReference type="OrthoDB" id="9806583at2"/>
<evidence type="ECO:0000313" key="21">
    <source>
        <dbReference type="EMBL" id="QGG46595.1"/>
    </source>
</evidence>
<comment type="similarity">
    <text evidence="5 17">Belongs to the sugar phosphate cyclases superfamily. Dehydroquinate synthase family.</text>
</comment>
<evidence type="ECO:0000313" key="22">
    <source>
        <dbReference type="Proteomes" id="UP000366051"/>
    </source>
</evidence>
<evidence type="ECO:0000256" key="14">
    <source>
        <dbReference type="ARBA" id="ARBA00023141"/>
    </source>
</evidence>
<dbReference type="NCBIfam" id="TIGR01357">
    <property type="entry name" value="aroB"/>
    <property type="match status" value="1"/>
</dbReference>
<dbReference type="InterPro" id="IPR056179">
    <property type="entry name" value="DHQS_C"/>
</dbReference>
<evidence type="ECO:0000259" key="20">
    <source>
        <dbReference type="Pfam" id="PF24621"/>
    </source>
</evidence>
<feature type="domain" description="3-dehydroquinate synthase N-terminal" evidence="19">
    <location>
        <begin position="90"/>
        <end position="202"/>
    </location>
</feature>
<evidence type="ECO:0000256" key="12">
    <source>
        <dbReference type="ARBA" id="ARBA00022833"/>
    </source>
</evidence>
<keyword evidence="13 17" id="KW-0520">NAD</keyword>
<dbReference type="GO" id="GO:0000166">
    <property type="term" value="F:nucleotide binding"/>
    <property type="evidence" value="ECO:0007669"/>
    <property type="project" value="UniProtKB-KW"/>
</dbReference>
<dbReference type="Gene3D" id="1.20.1090.10">
    <property type="entry name" value="Dehydroquinate synthase-like - alpha domain"/>
    <property type="match status" value="1"/>
</dbReference>
<evidence type="ECO:0000259" key="19">
    <source>
        <dbReference type="Pfam" id="PF01761"/>
    </source>
</evidence>
<dbReference type="HAMAP" id="MF_00110">
    <property type="entry name" value="DHQ_synthase"/>
    <property type="match status" value="1"/>
</dbReference>
<comment type="caution">
    <text evidence="17">Lacks conserved residue(s) required for the propagation of feature annotation.</text>
</comment>
<dbReference type="AlphaFoldDB" id="A0A5Q2N226"/>
<keyword evidence="12 17" id="KW-0862">Zinc</keyword>
<evidence type="ECO:0000256" key="13">
    <source>
        <dbReference type="ARBA" id="ARBA00023027"/>
    </source>
</evidence>
<evidence type="ECO:0000256" key="5">
    <source>
        <dbReference type="ARBA" id="ARBA00005412"/>
    </source>
</evidence>
<feature type="binding site" evidence="17">
    <location>
        <position position="207"/>
    </location>
    <ligand>
        <name>Zn(2+)</name>
        <dbReference type="ChEBI" id="CHEBI:29105"/>
    </ligand>
</feature>
<name>A0A5Q2N226_9FIRM</name>
<evidence type="ECO:0000256" key="4">
    <source>
        <dbReference type="ARBA" id="ARBA00004661"/>
    </source>
</evidence>
<evidence type="ECO:0000256" key="1">
    <source>
        <dbReference type="ARBA" id="ARBA00001393"/>
    </source>
</evidence>
<keyword evidence="9 17" id="KW-0028">Amino-acid biosynthesis</keyword>
<dbReference type="GO" id="GO:0003856">
    <property type="term" value="F:3-dehydroquinate synthase activity"/>
    <property type="evidence" value="ECO:0007669"/>
    <property type="project" value="UniProtKB-UniRule"/>
</dbReference>
<comment type="cofactor">
    <cofactor evidence="2 17">
        <name>NAD(+)</name>
        <dbReference type="ChEBI" id="CHEBI:57540"/>
    </cofactor>
</comment>
<feature type="binding site" evidence="17">
    <location>
        <position position="165"/>
    </location>
    <ligand>
        <name>NAD(+)</name>
        <dbReference type="ChEBI" id="CHEBI:57540"/>
    </ligand>
</feature>
<dbReference type="UniPathway" id="UPA00053">
    <property type="reaction ID" value="UER00085"/>
</dbReference>
<keyword evidence="8 17" id="KW-0963">Cytoplasm</keyword>
<dbReference type="InterPro" id="IPR030963">
    <property type="entry name" value="DHQ_synth_fam"/>
</dbReference>
<proteinExistence type="inferred from homology"/>
<evidence type="ECO:0000256" key="9">
    <source>
        <dbReference type="ARBA" id="ARBA00022605"/>
    </source>
</evidence>
<comment type="catalytic activity">
    <reaction evidence="1 17">
        <text>7-phospho-2-dehydro-3-deoxy-D-arabino-heptonate = 3-dehydroquinate + phosphate</text>
        <dbReference type="Rhea" id="RHEA:21968"/>
        <dbReference type="ChEBI" id="CHEBI:32364"/>
        <dbReference type="ChEBI" id="CHEBI:43474"/>
        <dbReference type="ChEBI" id="CHEBI:58394"/>
        <dbReference type="EC" id="4.2.3.4"/>
    </reaction>
</comment>
<organism evidence="21 22">
    <name type="scientific">Heliorestis convoluta</name>
    <dbReference type="NCBI Taxonomy" id="356322"/>
    <lineage>
        <taxon>Bacteria</taxon>
        <taxon>Bacillati</taxon>
        <taxon>Bacillota</taxon>
        <taxon>Clostridia</taxon>
        <taxon>Eubacteriales</taxon>
        <taxon>Heliobacteriaceae</taxon>
        <taxon>Heliorestis</taxon>
    </lineage>
</organism>
<keyword evidence="10 17" id="KW-0479">Metal-binding</keyword>
<keyword evidence="14 17" id="KW-0057">Aromatic amino acid biosynthesis</keyword>
<dbReference type="SUPFAM" id="SSF56796">
    <property type="entry name" value="Dehydroquinate synthase-like"/>
    <property type="match status" value="1"/>
</dbReference>
<evidence type="ECO:0000256" key="18">
    <source>
        <dbReference type="SAM" id="MobiDB-lite"/>
    </source>
</evidence>
<dbReference type="GO" id="GO:0005737">
    <property type="term" value="C:cytoplasm"/>
    <property type="evidence" value="ECO:0007669"/>
    <property type="project" value="UniProtKB-SubCell"/>
</dbReference>
<dbReference type="RefSeq" id="WP_153724140.1">
    <property type="nucleotide sequence ID" value="NZ_CP045875.1"/>
</dbReference>
<feature type="binding site" evidence="17">
    <location>
        <position position="287"/>
    </location>
    <ligand>
        <name>Zn(2+)</name>
        <dbReference type="ChEBI" id="CHEBI:29105"/>
    </ligand>
</feature>
<dbReference type="GO" id="GO:0009423">
    <property type="term" value="P:chorismate biosynthetic process"/>
    <property type="evidence" value="ECO:0007669"/>
    <property type="project" value="UniProtKB-UniRule"/>
</dbReference>
<keyword evidence="11 17" id="KW-0547">Nucleotide-binding</keyword>
<evidence type="ECO:0000256" key="6">
    <source>
        <dbReference type="ARBA" id="ARBA00013031"/>
    </source>
</evidence>
<dbReference type="EMBL" id="CP045875">
    <property type="protein sequence ID" value="QGG46595.1"/>
    <property type="molecule type" value="Genomic_DNA"/>
</dbReference>
<dbReference type="EC" id="4.2.3.4" evidence="6 17"/>
<feature type="binding site" evidence="17">
    <location>
        <begin position="192"/>
        <end position="195"/>
    </location>
    <ligand>
        <name>NAD(+)</name>
        <dbReference type="ChEBI" id="CHEBI:57540"/>
    </ligand>
</feature>
<evidence type="ECO:0000256" key="11">
    <source>
        <dbReference type="ARBA" id="ARBA00022741"/>
    </source>
</evidence>
<dbReference type="GO" id="GO:0046872">
    <property type="term" value="F:metal ion binding"/>
    <property type="evidence" value="ECO:0007669"/>
    <property type="project" value="UniProtKB-KW"/>
</dbReference>
<dbReference type="CDD" id="cd08195">
    <property type="entry name" value="DHQS"/>
    <property type="match status" value="1"/>
</dbReference>
<keyword evidence="22" id="KW-1185">Reference proteome</keyword>
<feature type="region of interest" description="Disordered" evidence="18">
    <location>
        <begin position="1"/>
        <end position="21"/>
    </location>
</feature>
<dbReference type="InterPro" id="IPR016037">
    <property type="entry name" value="DHQ_synth_AroB"/>
</dbReference>
<dbReference type="KEGG" id="hcv:FTV88_0416"/>
<evidence type="ECO:0000256" key="16">
    <source>
        <dbReference type="ARBA" id="ARBA00023285"/>
    </source>
</evidence>
<comment type="subcellular location">
    <subcellularLocation>
        <location evidence="3 17">Cytoplasm</location>
    </subcellularLocation>
</comment>
<reference evidence="22" key="1">
    <citation type="submission" date="2019-11" db="EMBL/GenBank/DDBJ databases">
        <title>Genome sequence of Heliorestis convoluta strain HH, an alkaliphilic and minimalistic phototrophic bacterium from a soda lake in Egypt.</title>
        <authorList>
            <person name="Dewey E.D."/>
            <person name="Stokes L.M."/>
            <person name="Burchell B.M."/>
            <person name="Shaffer K.N."/>
            <person name="Huntington A.M."/>
            <person name="Baker J.M."/>
            <person name="Nadendla S."/>
            <person name="Giglio M.G."/>
            <person name="Touchman J.W."/>
            <person name="Blankenship R.E."/>
            <person name="Madigan M.T."/>
            <person name="Sattley W.M."/>
        </authorList>
    </citation>
    <scope>NUCLEOTIDE SEQUENCE [LARGE SCALE GENOMIC DNA]</scope>
    <source>
        <strain evidence="22">HH</strain>
    </source>
</reference>
<sequence length="385" mass="42110">MVDKEQIPATKAASPKEEQQSVTAEVQVQLGDRSYPIYIGHQILSHAHEILGPRIEGKRILIVTNEQVYDLQGQKLQQSLEKVAATVDVVTIPDGEEHKTIDTLSTLYDAAVEKNLERSSLIVALGGGIVGDIAGLLAATYMRGIPFIQIPTTLLAQVDSSVGGKVAVNHRKGKNLIGAFYQPQAVLIDSETLQTLPSREISAGYAEIIKTALLGDSELFGYLEKNSQAILQLEPDALRHTIAACCRIKAAVVSADEEEKGQRALLNLGHTFGHAIETLTHYQVYRHGEAVAIGLVAACRLAEKKNNLSSQVRERLIKLLYAANLPTQFPNFSRENWEKAFSLDKKVKSGKVIFIIPQSIGACQIHKDRDLTIALEVIEELSVNP</sequence>
<keyword evidence="16 17" id="KW-0170">Cobalt</keyword>
<evidence type="ECO:0000256" key="10">
    <source>
        <dbReference type="ARBA" id="ARBA00022723"/>
    </source>
</evidence>
<dbReference type="InterPro" id="IPR050071">
    <property type="entry name" value="Dehydroquinate_synthase"/>
</dbReference>
<evidence type="ECO:0000256" key="7">
    <source>
        <dbReference type="ARBA" id="ARBA00017684"/>
    </source>
</evidence>
<accession>A0A5Q2N226</accession>
<comment type="function">
    <text evidence="17">Catalyzes the conversion of 3-deoxy-D-arabino-heptulosonate 7-phosphate (DAHP) to dehydroquinate (DHQ).</text>
</comment>
<evidence type="ECO:0000256" key="8">
    <source>
        <dbReference type="ARBA" id="ARBA00022490"/>
    </source>
</evidence>
<feature type="binding site" evidence="17">
    <location>
        <position position="174"/>
    </location>
    <ligand>
        <name>NAD(+)</name>
        <dbReference type="ChEBI" id="CHEBI:57540"/>
    </ligand>
</feature>
<feature type="binding site" evidence="17">
    <location>
        <position position="270"/>
    </location>
    <ligand>
        <name>Zn(2+)</name>
        <dbReference type="ChEBI" id="CHEBI:29105"/>
    </ligand>
</feature>
<evidence type="ECO:0000256" key="2">
    <source>
        <dbReference type="ARBA" id="ARBA00001911"/>
    </source>
</evidence>
<feature type="binding site" evidence="17">
    <location>
        <begin position="152"/>
        <end position="153"/>
    </location>
    <ligand>
        <name>NAD(+)</name>
        <dbReference type="ChEBI" id="CHEBI:57540"/>
    </ligand>
</feature>
<evidence type="ECO:0000256" key="17">
    <source>
        <dbReference type="HAMAP-Rule" id="MF_00110"/>
    </source>
</evidence>
<dbReference type="PANTHER" id="PTHR43622">
    <property type="entry name" value="3-DEHYDROQUINATE SYNTHASE"/>
    <property type="match status" value="1"/>
</dbReference>
<dbReference type="InterPro" id="IPR030960">
    <property type="entry name" value="DHQS/DOIS_N"/>
</dbReference>
<dbReference type="Pfam" id="PF24621">
    <property type="entry name" value="DHQS_C"/>
    <property type="match status" value="1"/>
</dbReference>
<dbReference type="Gene3D" id="3.40.50.1970">
    <property type="match status" value="1"/>
</dbReference>
<keyword evidence="15 17" id="KW-0456">Lyase</keyword>
<dbReference type="Pfam" id="PF01761">
    <property type="entry name" value="DHQ_synthase"/>
    <property type="match status" value="1"/>
</dbReference>
<evidence type="ECO:0000256" key="3">
    <source>
        <dbReference type="ARBA" id="ARBA00004496"/>
    </source>
</evidence>
<feature type="binding site" evidence="17">
    <location>
        <begin position="94"/>
        <end position="99"/>
    </location>
    <ligand>
        <name>NAD(+)</name>
        <dbReference type="ChEBI" id="CHEBI:57540"/>
    </ligand>
</feature>
<feature type="domain" description="3-dehydroquinate synthase C-terminal" evidence="20">
    <location>
        <begin position="204"/>
        <end position="347"/>
    </location>
</feature>
<comment type="pathway">
    <text evidence="4 17">Metabolic intermediate biosynthesis; chorismate biosynthesis; chorismate from D-erythrose 4-phosphate and phosphoenolpyruvate: step 2/7.</text>
</comment>
<dbReference type="Proteomes" id="UP000366051">
    <property type="component" value="Chromosome"/>
</dbReference>
<gene>
    <name evidence="17 21" type="primary">aroB</name>
    <name evidence="21" type="ORF">FTV88_0416</name>
</gene>
<comment type="cofactor">
    <cofactor evidence="17">
        <name>Co(2+)</name>
        <dbReference type="ChEBI" id="CHEBI:48828"/>
    </cofactor>
    <cofactor evidence="17">
        <name>Zn(2+)</name>
        <dbReference type="ChEBI" id="CHEBI:29105"/>
    </cofactor>
    <text evidence="17">Binds 1 divalent metal cation per subunit. Can use either Co(2+) or Zn(2+).</text>
</comment>